<keyword evidence="7" id="KW-0805">Transcription regulation</keyword>
<name>A0A443SVE5_9ACAR</name>
<dbReference type="PANTHER" id="PTHR24379:SF127">
    <property type="entry name" value="BLOODY FINGERS-RELATED"/>
    <property type="match status" value="1"/>
</dbReference>
<keyword evidence="4" id="KW-0677">Repeat</keyword>
<evidence type="ECO:0000313" key="15">
    <source>
        <dbReference type="Proteomes" id="UP000288716"/>
    </source>
</evidence>
<feature type="compositionally biased region" description="Acidic residues" evidence="12">
    <location>
        <begin position="665"/>
        <end position="674"/>
    </location>
</feature>
<gene>
    <name evidence="14" type="ORF">B4U80_04400</name>
</gene>
<evidence type="ECO:0000256" key="7">
    <source>
        <dbReference type="ARBA" id="ARBA00023015"/>
    </source>
</evidence>
<dbReference type="OrthoDB" id="6505132at2759"/>
<comment type="subcellular location">
    <subcellularLocation>
        <location evidence="1">Nucleus</location>
    </subcellularLocation>
</comment>
<dbReference type="GO" id="GO:0003677">
    <property type="term" value="F:DNA binding"/>
    <property type="evidence" value="ECO:0007669"/>
    <property type="project" value="UniProtKB-KW"/>
</dbReference>
<feature type="region of interest" description="Disordered" evidence="12">
    <location>
        <begin position="412"/>
        <end position="441"/>
    </location>
</feature>
<keyword evidence="6" id="KW-0862">Zinc</keyword>
<evidence type="ECO:0000256" key="12">
    <source>
        <dbReference type="SAM" id="MobiDB-lite"/>
    </source>
</evidence>
<accession>A0A443SVE5</accession>
<dbReference type="InterPro" id="IPR013087">
    <property type="entry name" value="Znf_C2H2_type"/>
</dbReference>
<feature type="compositionally biased region" description="Polar residues" evidence="12">
    <location>
        <begin position="271"/>
        <end position="282"/>
    </location>
</feature>
<feature type="compositionally biased region" description="Acidic residues" evidence="12">
    <location>
        <begin position="1"/>
        <end position="10"/>
    </location>
</feature>
<feature type="region of interest" description="Disordered" evidence="12">
    <location>
        <begin position="1"/>
        <end position="40"/>
    </location>
</feature>
<feature type="domain" description="C2H2-type" evidence="13">
    <location>
        <begin position="350"/>
        <end position="377"/>
    </location>
</feature>
<proteinExistence type="inferred from homology"/>
<keyword evidence="8" id="KW-0238">DNA-binding</keyword>
<dbReference type="SMART" id="SM00355">
    <property type="entry name" value="ZnF_C2H2"/>
    <property type="match status" value="10"/>
</dbReference>
<dbReference type="GO" id="GO:0008270">
    <property type="term" value="F:zinc ion binding"/>
    <property type="evidence" value="ECO:0007669"/>
    <property type="project" value="UniProtKB-KW"/>
</dbReference>
<dbReference type="Pfam" id="PF00096">
    <property type="entry name" value="zf-C2H2"/>
    <property type="match status" value="4"/>
</dbReference>
<dbReference type="Proteomes" id="UP000288716">
    <property type="component" value="Unassembled WGS sequence"/>
</dbReference>
<dbReference type="EMBL" id="NCKV01000150">
    <property type="protein sequence ID" value="RWS31483.1"/>
    <property type="molecule type" value="Genomic_DNA"/>
</dbReference>
<feature type="compositionally biased region" description="Basic and acidic residues" evidence="12">
    <location>
        <begin position="149"/>
        <end position="161"/>
    </location>
</feature>
<protein>
    <submittedName>
        <fullName evidence="14">Zinc finger protein-like protein</fullName>
    </submittedName>
</protein>
<feature type="compositionally biased region" description="Basic residues" evidence="12">
    <location>
        <begin position="621"/>
        <end position="630"/>
    </location>
</feature>
<comment type="caution">
    <text evidence="14">The sequence shown here is derived from an EMBL/GenBank/DDBJ whole genome shotgun (WGS) entry which is preliminary data.</text>
</comment>
<evidence type="ECO:0000256" key="11">
    <source>
        <dbReference type="PROSITE-ProRule" id="PRU00042"/>
    </source>
</evidence>
<organism evidence="14 15">
    <name type="scientific">Leptotrombidium deliense</name>
    <dbReference type="NCBI Taxonomy" id="299467"/>
    <lineage>
        <taxon>Eukaryota</taxon>
        <taxon>Metazoa</taxon>
        <taxon>Ecdysozoa</taxon>
        <taxon>Arthropoda</taxon>
        <taxon>Chelicerata</taxon>
        <taxon>Arachnida</taxon>
        <taxon>Acari</taxon>
        <taxon>Acariformes</taxon>
        <taxon>Trombidiformes</taxon>
        <taxon>Prostigmata</taxon>
        <taxon>Anystina</taxon>
        <taxon>Parasitengona</taxon>
        <taxon>Trombiculoidea</taxon>
        <taxon>Trombiculidae</taxon>
        <taxon>Leptotrombidium</taxon>
    </lineage>
</organism>
<feature type="compositionally biased region" description="Basic and acidic residues" evidence="12">
    <location>
        <begin position="649"/>
        <end position="664"/>
    </location>
</feature>
<keyword evidence="15" id="KW-1185">Reference proteome</keyword>
<evidence type="ECO:0000313" key="14">
    <source>
        <dbReference type="EMBL" id="RWS31483.1"/>
    </source>
</evidence>
<evidence type="ECO:0000256" key="2">
    <source>
        <dbReference type="ARBA" id="ARBA00006991"/>
    </source>
</evidence>
<dbReference type="InterPro" id="IPR036236">
    <property type="entry name" value="Znf_C2H2_sf"/>
</dbReference>
<evidence type="ECO:0000259" key="13">
    <source>
        <dbReference type="PROSITE" id="PS50157"/>
    </source>
</evidence>
<keyword evidence="10" id="KW-0539">Nucleus</keyword>
<evidence type="ECO:0000256" key="1">
    <source>
        <dbReference type="ARBA" id="ARBA00004123"/>
    </source>
</evidence>
<feature type="compositionally biased region" description="Basic and acidic residues" evidence="12">
    <location>
        <begin position="432"/>
        <end position="441"/>
    </location>
</feature>
<feature type="domain" description="C2H2-type" evidence="13">
    <location>
        <begin position="489"/>
        <end position="516"/>
    </location>
</feature>
<feature type="region of interest" description="Disordered" evidence="12">
    <location>
        <begin position="249"/>
        <end position="283"/>
    </location>
</feature>
<feature type="domain" description="C2H2-type" evidence="13">
    <location>
        <begin position="321"/>
        <end position="349"/>
    </location>
</feature>
<evidence type="ECO:0000256" key="4">
    <source>
        <dbReference type="ARBA" id="ARBA00022737"/>
    </source>
</evidence>
<keyword evidence="5 11" id="KW-0863">Zinc-finger</keyword>
<evidence type="ECO:0000256" key="3">
    <source>
        <dbReference type="ARBA" id="ARBA00022723"/>
    </source>
</evidence>
<keyword evidence="9" id="KW-0804">Transcription</keyword>
<dbReference type="PROSITE" id="PS50157">
    <property type="entry name" value="ZINC_FINGER_C2H2_2"/>
    <property type="match status" value="8"/>
</dbReference>
<dbReference type="Gene3D" id="3.30.160.60">
    <property type="entry name" value="Classic Zinc Finger"/>
    <property type="match status" value="7"/>
</dbReference>
<evidence type="ECO:0000256" key="8">
    <source>
        <dbReference type="ARBA" id="ARBA00023125"/>
    </source>
</evidence>
<feature type="compositionally biased region" description="Basic and acidic residues" evidence="12">
    <location>
        <begin position="17"/>
        <end position="29"/>
    </location>
</feature>
<feature type="domain" description="C2H2-type" evidence="13">
    <location>
        <begin position="197"/>
        <end position="220"/>
    </location>
</feature>
<feature type="region of interest" description="Disordered" evidence="12">
    <location>
        <begin position="149"/>
        <end position="169"/>
    </location>
</feature>
<dbReference type="GO" id="GO:0005634">
    <property type="term" value="C:nucleus"/>
    <property type="evidence" value="ECO:0007669"/>
    <property type="project" value="UniProtKB-SubCell"/>
</dbReference>
<evidence type="ECO:0000256" key="10">
    <source>
        <dbReference type="ARBA" id="ARBA00023242"/>
    </source>
</evidence>
<reference evidence="14 15" key="1">
    <citation type="journal article" date="2018" name="Gigascience">
        <title>Genomes of trombidid mites reveal novel predicted allergens and laterally-transferred genes associated with secondary metabolism.</title>
        <authorList>
            <person name="Dong X."/>
            <person name="Chaisiri K."/>
            <person name="Xia D."/>
            <person name="Armstrong S.D."/>
            <person name="Fang Y."/>
            <person name="Donnelly M.J."/>
            <person name="Kadowaki T."/>
            <person name="McGarry J.W."/>
            <person name="Darby A.C."/>
            <person name="Makepeace B.L."/>
        </authorList>
    </citation>
    <scope>NUCLEOTIDE SEQUENCE [LARGE SCALE GENOMIC DNA]</scope>
    <source>
        <strain evidence="14">UoL-UT</strain>
    </source>
</reference>
<feature type="region of interest" description="Disordered" evidence="12">
    <location>
        <begin position="649"/>
        <end position="686"/>
    </location>
</feature>
<feature type="domain" description="C2H2-type" evidence="13">
    <location>
        <begin position="169"/>
        <end position="196"/>
    </location>
</feature>
<feature type="compositionally biased region" description="Basic and acidic residues" evidence="12">
    <location>
        <begin position="605"/>
        <end position="614"/>
    </location>
</feature>
<dbReference type="PROSITE" id="PS00028">
    <property type="entry name" value="ZINC_FINGER_C2H2_1"/>
    <property type="match status" value="8"/>
</dbReference>
<evidence type="ECO:0000256" key="6">
    <source>
        <dbReference type="ARBA" id="ARBA00022833"/>
    </source>
</evidence>
<dbReference type="VEuPathDB" id="VectorBase:LDEU000557"/>
<feature type="domain" description="C2H2-type" evidence="13">
    <location>
        <begin position="726"/>
        <end position="748"/>
    </location>
</feature>
<dbReference type="AlphaFoldDB" id="A0A443SVE5"/>
<dbReference type="PANTHER" id="PTHR24379">
    <property type="entry name" value="KRAB AND ZINC FINGER DOMAIN-CONTAINING"/>
    <property type="match status" value="1"/>
</dbReference>
<dbReference type="FunFam" id="3.30.160.60:FF:000075">
    <property type="entry name" value="Putative zinc finger protein 536"/>
    <property type="match status" value="1"/>
</dbReference>
<dbReference type="STRING" id="299467.A0A443SVE5"/>
<evidence type="ECO:0000256" key="5">
    <source>
        <dbReference type="ARBA" id="ARBA00022771"/>
    </source>
</evidence>
<feature type="region of interest" description="Disordered" evidence="12">
    <location>
        <begin position="605"/>
        <end position="637"/>
    </location>
</feature>
<feature type="compositionally biased region" description="Acidic residues" evidence="12">
    <location>
        <begin position="257"/>
        <end position="268"/>
    </location>
</feature>
<comment type="similarity">
    <text evidence="2">Belongs to the krueppel C2H2-type zinc-finger protein family.</text>
</comment>
<feature type="domain" description="C2H2-type" evidence="13">
    <location>
        <begin position="517"/>
        <end position="545"/>
    </location>
</feature>
<feature type="compositionally biased region" description="Basic and acidic residues" evidence="12">
    <location>
        <begin position="675"/>
        <end position="686"/>
    </location>
</feature>
<feature type="domain" description="C2H2-type" evidence="13">
    <location>
        <begin position="767"/>
        <end position="794"/>
    </location>
</feature>
<sequence length="884" mass="100014">MMDKDEEAVELDLSKGIADKTEKRSKSPEKVSANSLPSSRFNVSHSLSSNHFRLWENSLTASAISAAAMSHLMDMNRASIAANRRSSSPLDRVDKLDWAKLSQETHRFNFDETLVDERISEFLSVARKNSNDEEVLDLKMGTSAKKLKKDCQENNSKESRTNSENGKSYPCSDCHKTFATEVDLKAHLMRHVTQHPYVCLACGKGFKYDHTLDFHIKSQHGVDGNANINLKNISKKLLRTKKDNFISDSKSRNASDNDIDSIGDENAFEDANNNRPTNSQSVDFGFPTNFAPRSIQIKSEKVLVTMLEGVHPLSEQTYILYKCCLCGFAFPSLEPVIIHVQTIHSNHSSFTCDKCGATFKWRSELQLHDQLHKAMDQQSKSKQFLMPSFLQPNLMLMNPYFGENVSTVNNCSSSSREDIDNQGLNLSLTSKPDGKSEIEPSPIVERKTSTEVKQEKSNRDNVPLVHCAPFQSPLPKPVGDIEETAPGQFKCRFCDKTFDRIFSVHRHERVHTGYKPCICKVCGRGFSEKRNLRHHIIRFHSDGSGRELLKRVRKEKSLTAASFLKKAAVKYLSNNVSENSVQKKNVNSQQECAIKDSNAEDQAKCDSSLEKTVVDKSSSSSRRKKSKPSKKIVNAEECAVSSPKEEVKVKEENCDIDDNDKPDLDTEEEPSEETLELKEPHSTESEGKLHCHGAFFSSYNPRLGIVEKPIKRSFRPLVGPDGKYIYPCGYCQKTFCSLSDLNRHMNFHEAKILCHQFITSEIDVRPFKCEYCDYQSRTNSQLKVHMLRHAGIKQYLCQTCNYNGVTQSDLNRHCKTRSHVLRSANVCPLCSLGFSTRTLLEDHVLKFHETSSLDILSKHEEMLRTETTNKTDGDSNEFAVNNIL</sequence>
<evidence type="ECO:0000256" key="9">
    <source>
        <dbReference type="ARBA" id="ARBA00023163"/>
    </source>
</evidence>
<dbReference type="SUPFAM" id="SSF57667">
    <property type="entry name" value="beta-beta-alpha zinc fingers"/>
    <property type="match status" value="5"/>
</dbReference>
<keyword evidence="3" id="KW-0479">Metal-binding</keyword>